<proteinExistence type="predicted"/>
<feature type="compositionally biased region" description="Basic and acidic residues" evidence="1">
    <location>
        <begin position="19"/>
        <end position="31"/>
    </location>
</feature>
<evidence type="ECO:0000313" key="2">
    <source>
        <dbReference type="EMBL" id="OWM68701.1"/>
    </source>
</evidence>
<protein>
    <submittedName>
        <fullName evidence="2">Uncharacterized protein</fullName>
    </submittedName>
</protein>
<dbReference type="AlphaFoldDB" id="A0A218W920"/>
<comment type="caution">
    <text evidence="2">The sequence shown here is derived from an EMBL/GenBank/DDBJ whole genome shotgun (WGS) entry which is preliminary data.</text>
</comment>
<evidence type="ECO:0000256" key="1">
    <source>
        <dbReference type="SAM" id="MobiDB-lite"/>
    </source>
</evidence>
<reference evidence="3" key="1">
    <citation type="journal article" date="2017" name="Plant J.">
        <title>The pomegranate (Punica granatum L.) genome and the genomics of punicalagin biosynthesis.</title>
        <authorList>
            <person name="Qin G."/>
            <person name="Xu C."/>
            <person name="Ming R."/>
            <person name="Tang H."/>
            <person name="Guyot R."/>
            <person name="Kramer E.M."/>
            <person name="Hu Y."/>
            <person name="Yi X."/>
            <person name="Qi Y."/>
            <person name="Xu X."/>
            <person name="Gao Z."/>
            <person name="Pan H."/>
            <person name="Jian J."/>
            <person name="Tian Y."/>
            <person name="Yue Z."/>
            <person name="Xu Y."/>
        </authorList>
    </citation>
    <scope>NUCLEOTIDE SEQUENCE [LARGE SCALE GENOMIC DNA]</scope>
    <source>
        <strain evidence="3">cv. Dabenzi</strain>
    </source>
</reference>
<name>A0A218W920_PUNGR</name>
<feature type="compositionally biased region" description="Basic and acidic residues" evidence="1">
    <location>
        <begin position="57"/>
        <end position="74"/>
    </location>
</feature>
<feature type="region of interest" description="Disordered" evidence="1">
    <location>
        <begin position="1"/>
        <end position="84"/>
    </location>
</feature>
<organism evidence="2 3">
    <name type="scientific">Punica granatum</name>
    <name type="common">Pomegranate</name>
    <dbReference type="NCBI Taxonomy" id="22663"/>
    <lineage>
        <taxon>Eukaryota</taxon>
        <taxon>Viridiplantae</taxon>
        <taxon>Streptophyta</taxon>
        <taxon>Embryophyta</taxon>
        <taxon>Tracheophyta</taxon>
        <taxon>Spermatophyta</taxon>
        <taxon>Magnoliopsida</taxon>
        <taxon>eudicotyledons</taxon>
        <taxon>Gunneridae</taxon>
        <taxon>Pentapetalae</taxon>
        <taxon>rosids</taxon>
        <taxon>malvids</taxon>
        <taxon>Myrtales</taxon>
        <taxon>Lythraceae</taxon>
        <taxon>Punica</taxon>
    </lineage>
</organism>
<evidence type="ECO:0000313" key="3">
    <source>
        <dbReference type="Proteomes" id="UP000197138"/>
    </source>
</evidence>
<dbReference type="Proteomes" id="UP000197138">
    <property type="component" value="Unassembled WGS sequence"/>
</dbReference>
<sequence length="84" mass="9279">METSDSFASQDVLEEISLDEVRELERKRMQEEGDQEEDTTDDSSYKLGPDDNNSNEFDERRVESGGGEGVERSEGGVQGGEAST</sequence>
<gene>
    <name evidence="2" type="ORF">CDL15_Pgr024888</name>
</gene>
<accession>A0A218W920</accession>
<dbReference type="EMBL" id="MTKT01004939">
    <property type="protein sequence ID" value="OWM68701.1"/>
    <property type="molecule type" value="Genomic_DNA"/>
</dbReference>
<feature type="compositionally biased region" description="Acidic residues" evidence="1">
    <location>
        <begin position="32"/>
        <end position="41"/>
    </location>
</feature>